<dbReference type="PROSITE" id="PS51257">
    <property type="entry name" value="PROKAR_LIPOPROTEIN"/>
    <property type="match status" value="1"/>
</dbReference>
<evidence type="ECO:0000313" key="12">
    <source>
        <dbReference type="EMBL" id="MDI9233102.1"/>
    </source>
</evidence>
<evidence type="ECO:0000256" key="5">
    <source>
        <dbReference type="ARBA" id="ARBA00022475"/>
    </source>
</evidence>
<evidence type="ECO:0000313" key="13">
    <source>
        <dbReference type="Proteomes" id="UP001431902"/>
    </source>
</evidence>
<feature type="transmembrane region" description="Helical" evidence="11">
    <location>
        <begin position="12"/>
        <end position="36"/>
    </location>
</feature>
<keyword evidence="9 11" id="KW-0472">Membrane</keyword>
<name>A0ABT6X561_9BURK</name>
<keyword evidence="11" id="KW-1133">Transmembrane helix</keyword>
<keyword evidence="7 11" id="KW-0812">Transmembrane</keyword>
<dbReference type="RefSeq" id="WP_283223508.1">
    <property type="nucleotide sequence ID" value="NZ_JASGBH010000003.1"/>
</dbReference>
<evidence type="ECO:0000256" key="6">
    <source>
        <dbReference type="ARBA" id="ARBA00022519"/>
    </source>
</evidence>
<evidence type="ECO:0000256" key="3">
    <source>
        <dbReference type="ARBA" id="ARBA00021563"/>
    </source>
</evidence>
<reference evidence="12" key="1">
    <citation type="submission" date="2023-05" db="EMBL/GenBank/DDBJ databases">
        <title>Limnohabitans sp. strain HM2-2 Genome sequencing and assembly.</title>
        <authorList>
            <person name="Jung Y."/>
        </authorList>
    </citation>
    <scope>NUCLEOTIDE SEQUENCE</scope>
    <source>
        <strain evidence="12">HM2-2</strain>
    </source>
</reference>
<dbReference type="Proteomes" id="UP001431902">
    <property type="component" value="Unassembled WGS sequence"/>
</dbReference>
<evidence type="ECO:0000256" key="1">
    <source>
        <dbReference type="ARBA" id="ARBA00004533"/>
    </source>
</evidence>
<evidence type="ECO:0000256" key="4">
    <source>
        <dbReference type="ARBA" id="ARBA00022448"/>
    </source>
</evidence>
<comment type="subcellular location">
    <subcellularLocation>
        <location evidence="1">Cell inner membrane</location>
    </subcellularLocation>
</comment>
<keyword evidence="5" id="KW-1003">Cell membrane</keyword>
<keyword evidence="6" id="KW-0997">Cell inner membrane</keyword>
<evidence type="ECO:0000256" key="7">
    <source>
        <dbReference type="ARBA" id="ARBA00022692"/>
    </source>
</evidence>
<comment type="caution">
    <text evidence="12">The sequence shown here is derived from an EMBL/GenBank/DDBJ whole genome shotgun (WGS) entry which is preliminary data.</text>
</comment>
<evidence type="ECO:0000256" key="8">
    <source>
        <dbReference type="ARBA" id="ARBA00022927"/>
    </source>
</evidence>
<evidence type="ECO:0000256" key="10">
    <source>
        <dbReference type="ARBA" id="ARBA00030772"/>
    </source>
</evidence>
<gene>
    <name evidence="12" type="primary">gspN</name>
    <name evidence="12" type="ORF">QLQ16_04545</name>
</gene>
<comment type="similarity">
    <text evidence="2">Belongs to the GSP N family.</text>
</comment>
<organism evidence="12 13">
    <name type="scientific">Limnohabitans lacus</name>
    <dbReference type="NCBI Taxonomy" id="3045173"/>
    <lineage>
        <taxon>Bacteria</taxon>
        <taxon>Pseudomonadati</taxon>
        <taxon>Pseudomonadota</taxon>
        <taxon>Betaproteobacteria</taxon>
        <taxon>Burkholderiales</taxon>
        <taxon>Comamonadaceae</taxon>
        <taxon>Limnohabitans</taxon>
    </lineage>
</organism>
<evidence type="ECO:0000256" key="2">
    <source>
        <dbReference type="ARBA" id="ARBA00007208"/>
    </source>
</evidence>
<keyword evidence="13" id="KW-1185">Reference proteome</keyword>
<proteinExistence type="inferred from homology"/>
<sequence>MTTHTSRASWRSALWGCLFGSCLATLIWAPSQWLAWVINETTQGRLQWHNMRGTVWTGSAQWSLGEGHGHPSAQVLPGRVAWTLKPMWAGMQINIHAPCCTSQPFQVQATLTDWSSWRIHIQDHTSTWPTAMLSGLGAPWNTLQLSGKLNLKTHGLQLHWLQGRAQFKGNAQLEVENLSSRLSPINPMGSYRLLLVGSTQGAPSPTLVLSTQQGPLLLSGQGQWAGTRLRFEGEASAQEEHEASFQYLLNLLGRRQGARSLISLG</sequence>
<keyword evidence="4" id="KW-0813">Transport</keyword>
<dbReference type="Pfam" id="PF01203">
    <property type="entry name" value="T2SSN"/>
    <property type="match status" value="1"/>
</dbReference>
<dbReference type="InterPro" id="IPR022792">
    <property type="entry name" value="T2SS_protein-GspN"/>
</dbReference>
<keyword evidence="8" id="KW-0653">Protein transport</keyword>
<evidence type="ECO:0000256" key="9">
    <source>
        <dbReference type="ARBA" id="ARBA00023136"/>
    </source>
</evidence>
<protein>
    <recommendedName>
        <fullName evidence="3">Type II secretion system protein N</fullName>
    </recommendedName>
    <alternativeName>
        <fullName evidence="10">General secretion pathway protein N</fullName>
    </alternativeName>
</protein>
<evidence type="ECO:0000256" key="11">
    <source>
        <dbReference type="SAM" id="Phobius"/>
    </source>
</evidence>
<accession>A0ABT6X561</accession>
<dbReference type="EMBL" id="JASGBH010000003">
    <property type="protein sequence ID" value="MDI9233102.1"/>
    <property type="molecule type" value="Genomic_DNA"/>
</dbReference>